<dbReference type="InterPro" id="IPR012677">
    <property type="entry name" value="Nucleotide-bd_a/b_plait_sf"/>
</dbReference>
<dbReference type="SUPFAM" id="SSF54928">
    <property type="entry name" value="RNA-binding domain, RBD"/>
    <property type="match status" value="2"/>
</dbReference>
<evidence type="ECO:0000256" key="1">
    <source>
        <dbReference type="ARBA" id="ARBA00022884"/>
    </source>
</evidence>
<dbReference type="GO" id="GO:0003723">
    <property type="term" value="F:RNA binding"/>
    <property type="evidence" value="ECO:0007669"/>
    <property type="project" value="UniProtKB-UniRule"/>
</dbReference>
<sequence length="382" mass="40920">MENVGDAKKRKLNEEEELEAEYGNGNGGSMSKDELQGLLEPLTKEQLISIMLNIGSLNPAIAEEIRDVASKDPAHRKLFVRGLAWETSSQTLCAAFEQYGEIEEGAVIMDKNTGKSRGFGFVTFKHMDSAQRALKEPSKTIDGRITISNLAASSSSPGQNADLAQRKLYIGGLSYDTPNEKLLEVFSKYGEIEEGSVAYDKKTNKSRGFAFVTFKTVEAAKRALKEPNKNIDGRGVTVKLAAEGQKEKPTSQSAASPKMQPVPQIQAGYATDYANITSYQRPVPQVAASAPPVIGFSAYPSGLTAYAAQPLPYATQTTYAGISSTPQYGGLGPVTPYSSSQYAKYATSLQTPRLVQSGLHTAAPGAGTGASYPYYSSSGTNF</sequence>
<feature type="domain" description="RRM" evidence="4">
    <location>
        <begin position="76"/>
        <end position="144"/>
    </location>
</feature>
<name>A0A0C9QX59_9CONI</name>
<evidence type="ECO:0000256" key="2">
    <source>
        <dbReference type="PROSITE-ProRule" id="PRU00176"/>
    </source>
</evidence>
<protein>
    <submittedName>
        <fullName evidence="5">TSA: Wollemia nobilis Ref_Wollemi_Transcript_1845_1572 transcribed RNA sequence</fullName>
    </submittedName>
</protein>
<feature type="region of interest" description="Disordered" evidence="3">
    <location>
        <begin position="1"/>
        <end position="33"/>
    </location>
</feature>
<dbReference type="PANTHER" id="PTHR48024:SF45">
    <property type="entry name" value="RNA BINDING DOMAIN PROTEIN"/>
    <property type="match status" value="1"/>
</dbReference>
<evidence type="ECO:0000259" key="4">
    <source>
        <dbReference type="PROSITE" id="PS50102"/>
    </source>
</evidence>
<dbReference type="InterPro" id="IPR050886">
    <property type="entry name" value="RNA-binding_reg"/>
</dbReference>
<reference evidence="5" key="1">
    <citation type="submission" date="2015-02" db="EMBL/GenBank/DDBJ databases">
        <title>A transcriptome of Wollemia nobilis - a relic of Gondwana.</title>
        <authorList>
            <person name="Chia J.Y."/>
            <person name="Leong Y.S."/>
            <person name="Abdul Karim S."/>
            <person name="Wan Azmi N."/>
            <person name="Hercus R."/>
            <person name="Croft L."/>
        </authorList>
    </citation>
    <scope>NUCLEOTIDE SEQUENCE</scope>
    <source>
        <strain evidence="5">MaeBrown</strain>
        <tissue evidence="5">Leaf</tissue>
    </source>
</reference>
<dbReference type="InterPro" id="IPR000504">
    <property type="entry name" value="RRM_dom"/>
</dbReference>
<dbReference type="EMBL" id="GCHU01001830">
    <property type="protein sequence ID" value="JAG89365.1"/>
    <property type="molecule type" value="Transcribed_RNA"/>
</dbReference>
<evidence type="ECO:0000256" key="3">
    <source>
        <dbReference type="SAM" id="MobiDB-lite"/>
    </source>
</evidence>
<dbReference type="Gene3D" id="3.30.70.330">
    <property type="match status" value="2"/>
</dbReference>
<dbReference type="PROSITE" id="PS50102">
    <property type="entry name" value="RRM"/>
    <property type="match status" value="2"/>
</dbReference>
<organism evidence="5">
    <name type="scientific">Wollemia nobilis</name>
    <dbReference type="NCBI Taxonomy" id="56998"/>
    <lineage>
        <taxon>Eukaryota</taxon>
        <taxon>Viridiplantae</taxon>
        <taxon>Streptophyta</taxon>
        <taxon>Embryophyta</taxon>
        <taxon>Tracheophyta</taxon>
        <taxon>Spermatophyta</taxon>
        <taxon>Pinopsida</taxon>
        <taxon>Pinidae</taxon>
        <taxon>Conifers II</taxon>
        <taxon>Araucariales</taxon>
        <taxon>Araucariaceae</taxon>
        <taxon>Wollemia</taxon>
    </lineage>
</organism>
<keyword evidence="1 2" id="KW-0694">RNA-binding</keyword>
<dbReference type="PANTHER" id="PTHR48024">
    <property type="entry name" value="GEO13361P1-RELATED"/>
    <property type="match status" value="1"/>
</dbReference>
<accession>A0A0C9QX59</accession>
<dbReference type="Pfam" id="PF00076">
    <property type="entry name" value="RRM_1"/>
    <property type="match status" value="2"/>
</dbReference>
<dbReference type="CDD" id="cd21608">
    <property type="entry name" value="RRM2_NsCP33_like"/>
    <property type="match status" value="1"/>
</dbReference>
<feature type="domain" description="RRM" evidence="4">
    <location>
        <begin position="166"/>
        <end position="243"/>
    </location>
</feature>
<dbReference type="GO" id="GO:0005634">
    <property type="term" value="C:nucleus"/>
    <property type="evidence" value="ECO:0007669"/>
    <property type="project" value="TreeGrafter"/>
</dbReference>
<dbReference type="InterPro" id="IPR035979">
    <property type="entry name" value="RBD_domain_sf"/>
</dbReference>
<dbReference type="InterPro" id="IPR048289">
    <property type="entry name" value="RRM2_NsCP33-like"/>
</dbReference>
<dbReference type="SMART" id="SM00360">
    <property type="entry name" value="RRM"/>
    <property type="match status" value="2"/>
</dbReference>
<evidence type="ECO:0000313" key="5">
    <source>
        <dbReference type="EMBL" id="JAG89365.1"/>
    </source>
</evidence>
<proteinExistence type="predicted"/>
<dbReference type="AlphaFoldDB" id="A0A0C9QX59"/>